<name>A4S9N8_OSTLU</name>
<dbReference type="InterPro" id="IPR000313">
    <property type="entry name" value="PWWP_dom"/>
</dbReference>
<dbReference type="OMA" id="NSFGWVR"/>
<dbReference type="PANTHER" id="PTHR10688:SF5">
    <property type="entry name" value="PWWP DOMAIN-CONTAINING PROTEIN 1-RELATED"/>
    <property type="match status" value="1"/>
</dbReference>
<dbReference type="SUPFAM" id="SSF63748">
    <property type="entry name" value="Tudor/PWWP/MBT"/>
    <property type="match status" value="1"/>
</dbReference>
<dbReference type="AlphaFoldDB" id="A4S9N8"/>
<dbReference type="Proteomes" id="UP000001568">
    <property type="component" value="Chromosome 17"/>
</dbReference>
<dbReference type="Pfam" id="PF00855">
    <property type="entry name" value="PWWP"/>
    <property type="match status" value="1"/>
</dbReference>
<evidence type="ECO:0000259" key="2">
    <source>
        <dbReference type="PROSITE" id="PS50812"/>
    </source>
</evidence>
<dbReference type="InterPro" id="IPR029063">
    <property type="entry name" value="SAM-dependent_MTases_sf"/>
</dbReference>
<feature type="domain" description="PWWP" evidence="2">
    <location>
        <begin position="598"/>
        <end position="661"/>
    </location>
</feature>
<gene>
    <name evidence="3" type="ORF">OSTLU_25721</name>
</gene>
<accession>A4S9N8</accession>
<dbReference type="HOGENOM" id="CLU_361073_0_0_1"/>
<dbReference type="Gramene" id="ABP00416">
    <property type="protein sequence ID" value="ABP00416"/>
    <property type="gene ID" value="OSTLU_25721"/>
</dbReference>
<dbReference type="Gene3D" id="3.40.50.150">
    <property type="entry name" value="Vaccinia Virus protein VP39"/>
    <property type="match status" value="1"/>
</dbReference>
<dbReference type="CDD" id="cd20404">
    <property type="entry name" value="Tudor_Agenet_AtEML-like"/>
    <property type="match status" value="1"/>
</dbReference>
<evidence type="ECO:0000256" key="1">
    <source>
        <dbReference type="SAM" id="MobiDB-lite"/>
    </source>
</evidence>
<dbReference type="CDD" id="cd05162">
    <property type="entry name" value="PWWP"/>
    <property type="match status" value="1"/>
</dbReference>
<dbReference type="GeneID" id="5006261"/>
<dbReference type="KEGG" id="olu:OSTLU_25721"/>
<protein>
    <recommendedName>
        <fullName evidence="2">PWWP domain-containing protein</fullName>
    </recommendedName>
</protein>
<reference evidence="3 4" key="1">
    <citation type="journal article" date="2007" name="Proc. Natl. Acad. Sci. U.S.A.">
        <title>The tiny eukaryote Ostreococcus provides genomic insights into the paradox of plankton speciation.</title>
        <authorList>
            <person name="Palenik B."/>
            <person name="Grimwood J."/>
            <person name="Aerts A."/>
            <person name="Rouze P."/>
            <person name="Salamov A."/>
            <person name="Putnam N."/>
            <person name="Dupont C."/>
            <person name="Jorgensen R."/>
            <person name="Derelle E."/>
            <person name="Rombauts S."/>
            <person name="Zhou K."/>
            <person name="Otillar R."/>
            <person name="Merchant S.S."/>
            <person name="Podell S."/>
            <person name="Gaasterland T."/>
            <person name="Napoli C."/>
            <person name="Gendler K."/>
            <person name="Manuell A."/>
            <person name="Tai V."/>
            <person name="Vallon O."/>
            <person name="Piganeau G."/>
            <person name="Jancek S."/>
            <person name="Heijde M."/>
            <person name="Jabbari K."/>
            <person name="Bowler C."/>
            <person name="Lohr M."/>
            <person name="Robbens S."/>
            <person name="Werner G."/>
            <person name="Dubchak I."/>
            <person name="Pazour G.J."/>
            <person name="Ren Q."/>
            <person name="Paulsen I."/>
            <person name="Delwiche C."/>
            <person name="Schmutz J."/>
            <person name="Rokhsar D."/>
            <person name="Van de Peer Y."/>
            <person name="Moreau H."/>
            <person name="Grigoriev I.V."/>
        </authorList>
    </citation>
    <scope>NUCLEOTIDE SEQUENCE [LARGE SCALE GENOMIC DNA]</scope>
    <source>
        <strain evidence="3 4">CCE9901</strain>
    </source>
</reference>
<dbReference type="RefSeq" id="XP_001422099.1">
    <property type="nucleotide sequence ID" value="XM_001422062.1"/>
</dbReference>
<evidence type="ECO:0000313" key="4">
    <source>
        <dbReference type="Proteomes" id="UP000001568"/>
    </source>
</evidence>
<dbReference type="STRING" id="436017.A4S9N8"/>
<keyword evidence="4" id="KW-1185">Reference proteome</keyword>
<feature type="compositionally biased region" description="Basic residues" evidence="1">
    <location>
        <begin position="81"/>
        <end position="91"/>
    </location>
</feature>
<dbReference type="PROSITE" id="PS50812">
    <property type="entry name" value="PWWP"/>
    <property type="match status" value="1"/>
</dbReference>
<evidence type="ECO:0000313" key="3">
    <source>
        <dbReference type="EMBL" id="ABP00416.1"/>
    </source>
</evidence>
<dbReference type="SUPFAM" id="SSF53335">
    <property type="entry name" value="S-adenosyl-L-methionine-dependent methyltransferases"/>
    <property type="match status" value="1"/>
</dbReference>
<dbReference type="EMBL" id="CP000597">
    <property type="protein sequence ID" value="ABP00416.1"/>
    <property type="molecule type" value="Genomic_DNA"/>
</dbReference>
<feature type="compositionally biased region" description="Basic and acidic residues" evidence="1">
    <location>
        <begin position="92"/>
        <end position="103"/>
    </location>
</feature>
<dbReference type="InterPro" id="IPR052657">
    <property type="entry name" value="PDP_family_Arabidopsis"/>
</dbReference>
<dbReference type="SMART" id="SM00293">
    <property type="entry name" value="PWWP"/>
    <property type="match status" value="1"/>
</dbReference>
<dbReference type="OrthoDB" id="62853at2759"/>
<proteinExistence type="predicted"/>
<dbReference type="Gene3D" id="2.30.30.140">
    <property type="match status" value="1"/>
</dbReference>
<organism evidence="3 4">
    <name type="scientific">Ostreococcus lucimarinus (strain CCE9901)</name>
    <dbReference type="NCBI Taxonomy" id="436017"/>
    <lineage>
        <taxon>Eukaryota</taxon>
        <taxon>Viridiplantae</taxon>
        <taxon>Chlorophyta</taxon>
        <taxon>Mamiellophyceae</taxon>
        <taxon>Mamiellales</taxon>
        <taxon>Bathycoccaceae</taxon>
        <taxon>Ostreococcus</taxon>
    </lineage>
</organism>
<sequence>MSPPDARAGARLRVATMFTGAGAIDYGCVARDARRRDGAGNARNAKPNAERTRTTTTTDSTRDDDDDDARRREIGTTRGGWRAKTRRRARREPREDERATDETRIRDARATRLTRAGHEVTLQCERDERARAVLDARFQGVRRAREASEIEALPRDVDVLVCGLMTREYEGSWRESWTRDGAAGALKHALRLGASARVPWLVIEARGKILDRGVDGSEAPLIHEFVSELERAGYAWAHRTVAAAAFGVPDVAARVLLVASRCGDPRDVLLTEDAGALKVDARDPADEHTFVFNRHPERGLCAYADVCEGFHPEPEACMLTAAGGLMPLTVHDAERLQGLPPGWTMTTRPSVQGSQGEELTARWDALAKTYGCVPSSYWLGTRLADPYALKFSADAVPFRESVPHAWPGAAYNVGHGRASALCSPFVREITELPCLGTFISTSFFEGGPLVPKETAVACARVLRESGWEVPPQLEALENGEGEIAVVEPRVKNEQAPAVEPLTIATPAARAQTSRYDEFVSAPPALVERTLPLIKTKSGHLIVDQDEVKRSSNFPIDIEAKRYKRSITPSSADIEPGSPGSTPGTMTFIAGVGLAAPRRNQLVWAKLPGHPFWPGLRADLDKDFIPADALAMARENEVLVVFFGENSFGWLRAEHCLDFTEHYASKSRDPARNKARFQAAVKQANEELQIRETLHERDRLRKMATQSTAHKFRSRGGSPMPELKGCTCKSCTSISADGSESPKCIRVEAAEKASRGHTGAKLTIQGRTIIGKQILVFWPLDRASYPGKIVDYDPVELRHCVEYAEDGVKEFLSLWKEDVTLPPGERLGPTLPEADEAGADLLLGLTARG</sequence>
<feature type="region of interest" description="Disordered" evidence="1">
    <location>
        <begin position="33"/>
        <end position="103"/>
    </location>
</feature>
<dbReference type="PANTHER" id="PTHR10688">
    <property type="entry name" value="PWWP DOMAIN-CONTAINING PROTEIN"/>
    <property type="match status" value="1"/>
</dbReference>